<name>A0A1J5RW86_9ZZZZ</name>
<proteinExistence type="predicted"/>
<dbReference type="AlphaFoldDB" id="A0A1J5RW86"/>
<comment type="caution">
    <text evidence="2">The sequence shown here is derived from an EMBL/GenBank/DDBJ whole genome shotgun (WGS) entry which is preliminary data.</text>
</comment>
<feature type="transmembrane region" description="Helical" evidence="1">
    <location>
        <begin position="48"/>
        <end position="72"/>
    </location>
</feature>
<evidence type="ECO:0000313" key="2">
    <source>
        <dbReference type="EMBL" id="OIR00215.1"/>
    </source>
</evidence>
<organism evidence="2">
    <name type="scientific">mine drainage metagenome</name>
    <dbReference type="NCBI Taxonomy" id="410659"/>
    <lineage>
        <taxon>unclassified sequences</taxon>
        <taxon>metagenomes</taxon>
        <taxon>ecological metagenomes</taxon>
    </lineage>
</organism>
<dbReference type="EMBL" id="MLJW01000097">
    <property type="protein sequence ID" value="OIR00215.1"/>
    <property type="molecule type" value="Genomic_DNA"/>
</dbReference>
<reference evidence="2" key="1">
    <citation type="submission" date="2016-10" db="EMBL/GenBank/DDBJ databases">
        <title>Sequence of Gallionella enrichment culture.</title>
        <authorList>
            <person name="Poehlein A."/>
            <person name="Muehling M."/>
            <person name="Daniel R."/>
        </authorList>
    </citation>
    <scope>NUCLEOTIDE SEQUENCE</scope>
</reference>
<evidence type="ECO:0000256" key="1">
    <source>
        <dbReference type="SAM" id="Phobius"/>
    </source>
</evidence>
<keyword evidence="1" id="KW-0472">Membrane</keyword>
<keyword evidence="1" id="KW-1133">Transmembrane helix</keyword>
<protein>
    <submittedName>
        <fullName evidence="2">Uncharacterized protein</fullName>
    </submittedName>
</protein>
<sequence>MRTRNPNYLRAMWPSFLVAFPATALLFSAIDPGEVVLFGHPAGISHLGMYTLVFLLLWLLCYAASALNLWLFGCRRDAQWDD</sequence>
<keyword evidence="1" id="KW-0812">Transmembrane</keyword>
<accession>A0A1J5RW86</accession>
<gene>
    <name evidence="2" type="ORF">GALL_176730</name>
</gene>